<dbReference type="VEuPathDB" id="FungiDB:BO72DRAFT_155045"/>
<dbReference type="AlphaFoldDB" id="A0A8G1W0B2"/>
<gene>
    <name evidence="1" type="ORF">BO72DRAFT_155045</name>
</gene>
<evidence type="ECO:0000313" key="1">
    <source>
        <dbReference type="EMBL" id="RAK75844.1"/>
    </source>
</evidence>
<dbReference type="EMBL" id="KZ824653">
    <property type="protein sequence ID" value="RAK75844.1"/>
    <property type="molecule type" value="Genomic_DNA"/>
</dbReference>
<dbReference type="Proteomes" id="UP000249789">
    <property type="component" value="Unassembled WGS sequence"/>
</dbReference>
<protein>
    <submittedName>
        <fullName evidence="1">Uncharacterized protein</fullName>
    </submittedName>
</protein>
<organism evidence="1 2">
    <name type="scientific">Aspergillus fijiensis CBS 313.89</name>
    <dbReference type="NCBI Taxonomy" id="1448319"/>
    <lineage>
        <taxon>Eukaryota</taxon>
        <taxon>Fungi</taxon>
        <taxon>Dikarya</taxon>
        <taxon>Ascomycota</taxon>
        <taxon>Pezizomycotina</taxon>
        <taxon>Eurotiomycetes</taxon>
        <taxon>Eurotiomycetidae</taxon>
        <taxon>Eurotiales</taxon>
        <taxon>Aspergillaceae</taxon>
        <taxon>Aspergillus</taxon>
    </lineage>
</organism>
<name>A0A8G1W0B2_9EURO</name>
<sequence length="153" mass="17116">MRHLAAGIRHTWGFVWIWLHEMQSPLDTCTVGAPMAISLEVDSLGKKTVSTLGPVLERLRRLGGAFKSRARSMLFRGLRLRRLSPASPCASHCAVPLPRLALRRFATFITIITGFQTPTKPKTGCELRSWMSYMRSSTLFSGISSFGCRRSTF</sequence>
<accession>A0A8G1W0B2</accession>
<dbReference type="RefSeq" id="XP_040799854.1">
    <property type="nucleotide sequence ID" value="XM_040939260.1"/>
</dbReference>
<reference evidence="1 2" key="1">
    <citation type="submission" date="2018-02" db="EMBL/GenBank/DDBJ databases">
        <title>The genomes of Aspergillus section Nigri reveals drivers in fungal speciation.</title>
        <authorList>
            <consortium name="DOE Joint Genome Institute"/>
            <person name="Vesth T.C."/>
            <person name="Nybo J."/>
            <person name="Theobald S."/>
            <person name="Brandl J."/>
            <person name="Frisvad J.C."/>
            <person name="Nielsen K.F."/>
            <person name="Lyhne E.K."/>
            <person name="Kogle M.E."/>
            <person name="Kuo A."/>
            <person name="Riley R."/>
            <person name="Clum A."/>
            <person name="Nolan M."/>
            <person name="Lipzen A."/>
            <person name="Salamov A."/>
            <person name="Henrissat B."/>
            <person name="Wiebenga A."/>
            <person name="De vries R.P."/>
            <person name="Grigoriev I.V."/>
            <person name="Mortensen U.H."/>
            <person name="Andersen M.R."/>
            <person name="Baker S.E."/>
        </authorList>
    </citation>
    <scope>NUCLEOTIDE SEQUENCE [LARGE SCALE GENOMIC DNA]</scope>
    <source>
        <strain evidence="1 2">CBS 313.89</strain>
    </source>
</reference>
<dbReference type="GeneID" id="63856593"/>
<proteinExistence type="predicted"/>
<keyword evidence="2" id="KW-1185">Reference proteome</keyword>
<evidence type="ECO:0000313" key="2">
    <source>
        <dbReference type="Proteomes" id="UP000249789"/>
    </source>
</evidence>